<dbReference type="InterPro" id="IPR007889">
    <property type="entry name" value="HTH_Psq"/>
</dbReference>
<keyword evidence="4" id="KW-1185">Reference proteome</keyword>
<accession>A0A8K0DIY0</accession>
<sequence length="302" mass="33547">MPKTRPRSTNKAAWSSASLAQAYDLMKEELSMRQAAKSMNIPFSSLQKRLKKQAFADPRLGRHTVFTTELENVLAERIKLLSNIFYGCTANDQTLSISVPIAAQMPSSSMSSTTDNQMPSTSTQSKQPIPDASSSQVINTLLPIPKGKPSVTIRKGRAKQHAQILTTTLLKASLIDKENKKIAKKTKEETKRNENNKKSAKTVKGRAMVASNKRLAQQKSVNKAKRRVLQDQNSSTESDISLTKICDDNEDDDADDAGNICMICSEFGRNNEMWYRCTSCGLWVHEDCTGWDSPEGYVCDNC</sequence>
<dbReference type="EMBL" id="VTPC01000860">
    <property type="protein sequence ID" value="KAF2904102.1"/>
    <property type="molecule type" value="Genomic_DNA"/>
</dbReference>
<protein>
    <recommendedName>
        <fullName evidence="2">HTH psq-type domain-containing protein</fullName>
    </recommendedName>
</protein>
<comment type="caution">
    <text evidence="3">The sequence shown here is derived from an EMBL/GenBank/DDBJ whole genome shotgun (WGS) entry which is preliminary data.</text>
</comment>
<evidence type="ECO:0000313" key="3">
    <source>
        <dbReference type="EMBL" id="KAF2904102.1"/>
    </source>
</evidence>
<feature type="compositionally biased region" description="Basic and acidic residues" evidence="1">
    <location>
        <begin position="183"/>
        <end position="197"/>
    </location>
</feature>
<dbReference type="Proteomes" id="UP000801492">
    <property type="component" value="Unassembled WGS sequence"/>
</dbReference>
<dbReference type="SUPFAM" id="SSF57903">
    <property type="entry name" value="FYVE/PHD zinc finger"/>
    <property type="match status" value="1"/>
</dbReference>
<name>A0A8K0DIY0_IGNLU</name>
<dbReference type="AlphaFoldDB" id="A0A8K0DIY0"/>
<dbReference type="CDD" id="cd15517">
    <property type="entry name" value="PHD_TCF19_like"/>
    <property type="match status" value="1"/>
</dbReference>
<feature type="domain" description="HTH psq-type" evidence="2">
    <location>
        <begin position="26"/>
        <end position="52"/>
    </location>
</feature>
<dbReference type="Pfam" id="PF05225">
    <property type="entry name" value="HTH_psq"/>
    <property type="match status" value="1"/>
</dbReference>
<organism evidence="3 4">
    <name type="scientific">Ignelater luminosus</name>
    <name type="common">Cucubano</name>
    <name type="synonym">Pyrophorus luminosus</name>
    <dbReference type="NCBI Taxonomy" id="2038154"/>
    <lineage>
        <taxon>Eukaryota</taxon>
        <taxon>Metazoa</taxon>
        <taxon>Ecdysozoa</taxon>
        <taxon>Arthropoda</taxon>
        <taxon>Hexapoda</taxon>
        <taxon>Insecta</taxon>
        <taxon>Pterygota</taxon>
        <taxon>Neoptera</taxon>
        <taxon>Endopterygota</taxon>
        <taxon>Coleoptera</taxon>
        <taxon>Polyphaga</taxon>
        <taxon>Elateriformia</taxon>
        <taxon>Elateroidea</taxon>
        <taxon>Elateridae</taxon>
        <taxon>Agrypninae</taxon>
        <taxon>Pyrophorini</taxon>
        <taxon>Ignelater</taxon>
    </lineage>
</organism>
<dbReference type="GO" id="GO:0003677">
    <property type="term" value="F:DNA binding"/>
    <property type="evidence" value="ECO:0007669"/>
    <property type="project" value="InterPro"/>
</dbReference>
<evidence type="ECO:0000259" key="2">
    <source>
        <dbReference type="Pfam" id="PF05225"/>
    </source>
</evidence>
<feature type="region of interest" description="Disordered" evidence="1">
    <location>
        <begin position="183"/>
        <end position="235"/>
    </location>
</feature>
<dbReference type="InterPro" id="IPR011011">
    <property type="entry name" value="Znf_FYVE_PHD"/>
</dbReference>
<evidence type="ECO:0000313" key="4">
    <source>
        <dbReference type="Proteomes" id="UP000801492"/>
    </source>
</evidence>
<evidence type="ECO:0000256" key="1">
    <source>
        <dbReference type="SAM" id="MobiDB-lite"/>
    </source>
</evidence>
<reference evidence="3" key="1">
    <citation type="submission" date="2019-08" db="EMBL/GenBank/DDBJ databases">
        <title>The genome of the North American firefly Photinus pyralis.</title>
        <authorList>
            <consortium name="Photinus pyralis genome working group"/>
            <person name="Fallon T.R."/>
            <person name="Sander Lower S.E."/>
            <person name="Weng J.-K."/>
        </authorList>
    </citation>
    <scope>NUCLEOTIDE SEQUENCE</scope>
    <source>
        <strain evidence="3">TRF0915ILg1</strain>
        <tissue evidence="3">Whole body</tissue>
    </source>
</reference>
<proteinExistence type="predicted"/>
<gene>
    <name evidence="3" type="ORF">ILUMI_02073</name>
</gene>
<feature type="region of interest" description="Disordered" evidence="1">
    <location>
        <begin position="106"/>
        <end position="133"/>
    </location>
</feature>
<dbReference type="OrthoDB" id="6780991at2759"/>